<comment type="caution">
    <text evidence="2">The sequence shown here is derived from an EMBL/GenBank/DDBJ whole genome shotgun (WGS) entry which is preliminary data.</text>
</comment>
<dbReference type="EMBL" id="JAHRHJ020000007">
    <property type="protein sequence ID" value="KAH9307972.1"/>
    <property type="molecule type" value="Genomic_DNA"/>
</dbReference>
<keyword evidence="3" id="KW-1185">Reference proteome</keyword>
<feature type="signal peptide" evidence="1">
    <location>
        <begin position="1"/>
        <end position="27"/>
    </location>
</feature>
<reference evidence="2 3" key="1">
    <citation type="journal article" date="2021" name="Nat. Plants">
        <title>The Taxus genome provides insights into paclitaxel biosynthesis.</title>
        <authorList>
            <person name="Xiong X."/>
            <person name="Gou J."/>
            <person name="Liao Q."/>
            <person name="Li Y."/>
            <person name="Zhou Q."/>
            <person name="Bi G."/>
            <person name="Li C."/>
            <person name="Du R."/>
            <person name="Wang X."/>
            <person name="Sun T."/>
            <person name="Guo L."/>
            <person name="Liang H."/>
            <person name="Lu P."/>
            <person name="Wu Y."/>
            <person name="Zhang Z."/>
            <person name="Ro D.K."/>
            <person name="Shang Y."/>
            <person name="Huang S."/>
            <person name="Yan J."/>
        </authorList>
    </citation>
    <scope>NUCLEOTIDE SEQUENCE [LARGE SCALE GENOMIC DNA]</scope>
    <source>
        <strain evidence="2">Ta-2019</strain>
    </source>
</reference>
<protein>
    <recommendedName>
        <fullName evidence="4">Plant basic secretory protein (BSP) family protein</fullName>
    </recommendedName>
</protein>
<dbReference type="PANTHER" id="PTHR33321">
    <property type="match status" value="1"/>
</dbReference>
<evidence type="ECO:0000256" key="1">
    <source>
        <dbReference type="SAM" id="SignalP"/>
    </source>
</evidence>
<name>A0AA38L174_TAXCH</name>
<dbReference type="OMA" id="QSHAVEY"/>
<evidence type="ECO:0000313" key="3">
    <source>
        <dbReference type="Proteomes" id="UP000824469"/>
    </source>
</evidence>
<evidence type="ECO:0000313" key="2">
    <source>
        <dbReference type="EMBL" id="KAH9307972.1"/>
    </source>
</evidence>
<organism evidence="2 3">
    <name type="scientific">Taxus chinensis</name>
    <name type="common">Chinese yew</name>
    <name type="synonym">Taxus wallichiana var. chinensis</name>
    <dbReference type="NCBI Taxonomy" id="29808"/>
    <lineage>
        <taxon>Eukaryota</taxon>
        <taxon>Viridiplantae</taxon>
        <taxon>Streptophyta</taxon>
        <taxon>Embryophyta</taxon>
        <taxon>Tracheophyta</taxon>
        <taxon>Spermatophyta</taxon>
        <taxon>Pinopsida</taxon>
        <taxon>Pinidae</taxon>
        <taxon>Conifers II</taxon>
        <taxon>Cupressales</taxon>
        <taxon>Taxaceae</taxon>
        <taxon>Taxus</taxon>
    </lineage>
</organism>
<sequence>MAALSALLPLFVLLVGMTLLMSQTSEAVDFAFTNSAKGTAGGNRFDTEVGQSGALKIMDDSTKFIWKTFRQQSPAVRKNVQKVSLVVETMDGVAYTSGDQIHLSEKYVGNYGGDVKAEIRGVLYHEMAHVWQWNGQGNAPGGLIEGIADYVRLTAGLNPSHWVKPGSGDKWDQGYDVTAYFLQYCESIRPGFVANMNAKLKGGWNLRFFNDLTGKSVDKLW</sequence>
<dbReference type="Proteomes" id="UP000824469">
    <property type="component" value="Unassembled WGS sequence"/>
</dbReference>
<feature type="non-terminal residue" evidence="2">
    <location>
        <position position="221"/>
    </location>
</feature>
<accession>A0AA38L174</accession>
<dbReference type="PANTHER" id="PTHR33321:SF12">
    <property type="entry name" value="PLANT BASIC SECRETORY PROTEIN (BSP) FAMILY PROTEIN"/>
    <property type="match status" value="1"/>
</dbReference>
<evidence type="ECO:0008006" key="4">
    <source>
        <dbReference type="Google" id="ProtNLM"/>
    </source>
</evidence>
<feature type="chain" id="PRO_5041356765" description="Plant basic secretory protein (BSP) family protein" evidence="1">
    <location>
        <begin position="28"/>
        <end position="221"/>
    </location>
</feature>
<dbReference type="AlphaFoldDB" id="A0AA38L174"/>
<dbReference type="InterPro" id="IPR007541">
    <property type="entry name" value="Uncharacterised_BSP"/>
</dbReference>
<keyword evidence="1" id="KW-0732">Signal</keyword>
<dbReference type="Pfam" id="PF04450">
    <property type="entry name" value="BSP"/>
    <property type="match status" value="1"/>
</dbReference>
<gene>
    <name evidence="2" type="ORF">KI387_035883</name>
</gene>
<proteinExistence type="predicted"/>